<feature type="signal peptide" evidence="1">
    <location>
        <begin position="1"/>
        <end position="18"/>
    </location>
</feature>
<comment type="caution">
    <text evidence="2">The sequence shown here is derived from an EMBL/GenBank/DDBJ whole genome shotgun (WGS) entry which is preliminary data.</text>
</comment>
<keyword evidence="1" id="KW-0732">Signal</keyword>
<keyword evidence="3" id="KW-1185">Reference proteome</keyword>
<dbReference type="InterPro" id="IPR036291">
    <property type="entry name" value="NAD(P)-bd_dom_sf"/>
</dbReference>
<evidence type="ECO:0000313" key="2">
    <source>
        <dbReference type="EMBL" id="GFH54305.1"/>
    </source>
</evidence>
<organism evidence="2 3">
    <name type="scientific">Chaetoceros tenuissimus</name>
    <dbReference type="NCBI Taxonomy" id="426638"/>
    <lineage>
        <taxon>Eukaryota</taxon>
        <taxon>Sar</taxon>
        <taxon>Stramenopiles</taxon>
        <taxon>Ochrophyta</taxon>
        <taxon>Bacillariophyta</taxon>
        <taxon>Coscinodiscophyceae</taxon>
        <taxon>Chaetocerotophycidae</taxon>
        <taxon>Chaetocerotales</taxon>
        <taxon>Chaetocerotaceae</taxon>
        <taxon>Chaetoceros</taxon>
    </lineage>
</organism>
<protein>
    <recommendedName>
        <fullName evidence="4">NAD(P)-binding domain-containing protein</fullName>
    </recommendedName>
</protein>
<dbReference type="Proteomes" id="UP001054902">
    <property type="component" value="Unassembled WGS sequence"/>
</dbReference>
<proteinExistence type="predicted"/>
<gene>
    <name evidence="2" type="ORF">CTEN210_10781</name>
</gene>
<dbReference type="AlphaFoldDB" id="A0AAD3H8H3"/>
<dbReference type="SUPFAM" id="SSF51735">
    <property type="entry name" value="NAD(P)-binding Rossmann-fold domains"/>
    <property type="match status" value="1"/>
</dbReference>
<dbReference type="Gene3D" id="3.40.50.720">
    <property type="entry name" value="NAD(P)-binding Rossmann-like Domain"/>
    <property type="match status" value="1"/>
</dbReference>
<feature type="chain" id="PRO_5041966888" description="NAD(P)-binding domain-containing protein" evidence="1">
    <location>
        <begin position="19"/>
        <end position="200"/>
    </location>
</feature>
<sequence length="200" mass="21911">MRSLTLLVLASIACIGQALNIVIAAGTGKVGASLASQLHNQQKHDIKILCRNAFLASAPARVSEAFGWIGESFLNKHDSVSLRDWDAGDLLDIVGCDWMGWSDDTLPKADVVINLVGGYTEQRTMACERLIRESLRLNPSAKQILLSLNDDDLKITLKKDRAKACEEMVKMNCQDGNCLRADLYDVKGACSQIMNILDSM</sequence>
<evidence type="ECO:0000256" key="1">
    <source>
        <dbReference type="SAM" id="SignalP"/>
    </source>
</evidence>
<reference evidence="2 3" key="1">
    <citation type="journal article" date="2021" name="Sci. Rep.">
        <title>The genome of the diatom Chaetoceros tenuissimus carries an ancient integrated fragment of an extant virus.</title>
        <authorList>
            <person name="Hongo Y."/>
            <person name="Kimura K."/>
            <person name="Takaki Y."/>
            <person name="Yoshida Y."/>
            <person name="Baba S."/>
            <person name="Kobayashi G."/>
            <person name="Nagasaki K."/>
            <person name="Hano T."/>
            <person name="Tomaru Y."/>
        </authorList>
    </citation>
    <scope>NUCLEOTIDE SEQUENCE [LARGE SCALE GENOMIC DNA]</scope>
    <source>
        <strain evidence="2 3">NIES-3715</strain>
    </source>
</reference>
<dbReference type="EMBL" id="BLLK01000047">
    <property type="protein sequence ID" value="GFH54305.1"/>
    <property type="molecule type" value="Genomic_DNA"/>
</dbReference>
<evidence type="ECO:0000313" key="3">
    <source>
        <dbReference type="Proteomes" id="UP001054902"/>
    </source>
</evidence>
<evidence type="ECO:0008006" key="4">
    <source>
        <dbReference type="Google" id="ProtNLM"/>
    </source>
</evidence>
<name>A0AAD3H8H3_9STRA</name>
<accession>A0AAD3H8H3</accession>